<evidence type="ECO:0000256" key="7">
    <source>
        <dbReference type="SAM" id="MobiDB-lite"/>
    </source>
</evidence>
<evidence type="ECO:0000256" key="5">
    <source>
        <dbReference type="ARBA" id="ARBA00023134"/>
    </source>
</evidence>
<proteinExistence type="inferred from homology"/>
<dbReference type="InterPro" id="IPR015894">
    <property type="entry name" value="Guanylate-bd_N"/>
</dbReference>
<keyword evidence="1" id="KW-0399">Innate immunity</keyword>
<reference evidence="9" key="1">
    <citation type="submission" date="2025-08" db="UniProtKB">
        <authorList>
            <consortium name="Ensembl"/>
        </authorList>
    </citation>
    <scope>IDENTIFICATION</scope>
</reference>
<dbReference type="SUPFAM" id="SSF48340">
    <property type="entry name" value="Interferon-induced guanylate-binding protein 1 (GBP1), C-terminal domain"/>
    <property type="match status" value="1"/>
</dbReference>
<dbReference type="Pfam" id="PF02841">
    <property type="entry name" value="GBP_C"/>
    <property type="match status" value="1"/>
</dbReference>
<feature type="domain" description="GB1/RHD3-type G" evidence="8">
    <location>
        <begin position="30"/>
        <end position="269"/>
    </location>
</feature>
<keyword evidence="2" id="KW-0547">Nucleotide-binding</keyword>
<keyword evidence="4" id="KW-0391">Immunity</keyword>
<dbReference type="Pfam" id="PF02263">
    <property type="entry name" value="GBP"/>
    <property type="match status" value="1"/>
</dbReference>
<dbReference type="GO" id="GO:0045087">
    <property type="term" value="P:innate immune response"/>
    <property type="evidence" value="ECO:0007669"/>
    <property type="project" value="UniProtKB-KW"/>
</dbReference>
<dbReference type="Proteomes" id="UP000694700">
    <property type="component" value="Unplaced"/>
</dbReference>
<dbReference type="Ensembl" id="ENSCCRT00015084201.1">
    <property type="protein sequence ID" value="ENSCCRP00015081529.1"/>
    <property type="gene ID" value="ENSCCRG00015032981.1"/>
</dbReference>
<accession>A0A8C1XG73</accession>
<gene>
    <name evidence="9" type="primary">LOC109061557</name>
</gene>
<evidence type="ECO:0000313" key="9">
    <source>
        <dbReference type="Ensembl" id="ENSCCRP00015081529.1"/>
    </source>
</evidence>
<dbReference type="Gene3D" id="1.20.1000.10">
    <property type="entry name" value="Guanylate-binding protein, C-terminal domain"/>
    <property type="match status" value="1"/>
</dbReference>
<dbReference type="InterPro" id="IPR037684">
    <property type="entry name" value="GBP_C"/>
</dbReference>
<dbReference type="Gene3D" id="3.40.50.300">
    <property type="entry name" value="P-loop containing nucleotide triphosphate hydrolases"/>
    <property type="match status" value="1"/>
</dbReference>
<dbReference type="FunFam" id="1.20.1000.10:FF:000001">
    <property type="entry name" value="Guanylate binding protein 1"/>
    <property type="match status" value="1"/>
</dbReference>
<dbReference type="GO" id="GO:0003924">
    <property type="term" value="F:GTPase activity"/>
    <property type="evidence" value="ECO:0007669"/>
    <property type="project" value="InterPro"/>
</dbReference>
<dbReference type="InterPro" id="IPR027417">
    <property type="entry name" value="P-loop_NTPase"/>
</dbReference>
<dbReference type="CDD" id="cd16269">
    <property type="entry name" value="GBP_C"/>
    <property type="match status" value="1"/>
</dbReference>
<dbReference type="GO" id="GO:0005525">
    <property type="term" value="F:GTP binding"/>
    <property type="evidence" value="ECO:0007669"/>
    <property type="project" value="UniProtKB-KW"/>
</dbReference>
<dbReference type="FunFam" id="3.40.50.300:FF:002581">
    <property type="entry name" value="Guanylate-binding protein 4"/>
    <property type="match status" value="1"/>
</dbReference>
<evidence type="ECO:0000313" key="10">
    <source>
        <dbReference type="Proteomes" id="UP000694700"/>
    </source>
</evidence>
<dbReference type="CDD" id="cd01851">
    <property type="entry name" value="GBP"/>
    <property type="match status" value="1"/>
</dbReference>
<dbReference type="PANTHER" id="PTHR10751">
    <property type="entry name" value="GUANYLATE BINDING PROTEIN"/>
    <property type="match status" value="1"/>
</dbReference>
<evidence type="ECO:0000256" key="1">
    <source>
        <dbReference type="ARBA" id="ARBA00022588"/>
    </source>
</evidence>
<dbReference type="AlphaFoldDB" id="A0A8C1XG73"/>
<evidence type="ECO:0000256" key="2">
    <source>
        <dbReference type="ARBA" id="ARBA00022741"/>
    </source>
</evidence>
<evidence type="ECO:0000256" key="4">
    <source>
        <dbReference type="ARBA" id="ARBA00022859"/>
    </source>
</evidence>
<name>A0A8C1XG73_CYPCA</name>
<dbReference type="InterPro" id="IPR003191">
    <property type="entry name" value="Guanylate-bd/ATL_C"/>
</dbReference>
<comment type="similarity">
    <text evidence="6">Belongs to the TRAFAC class dynamin-like GTPase superfamily. GB1/RHD3 GTPase family.</text>
</comment>
<sequence length="646" mass="73434">MDKPVCLIDTASDGKLCVQQSALQVLEQIQQPVVVVAVVGLYRTGKSYLMNRLAGKQTGFALGSTIESKTKGIWMWCVPHPTKPGTTLVLLDTEGLGDVDKGDSKHDTNIFCLAVLLSSTLVYNSRGTIDNRAIEELQYVTELTECIKVKSSDEDVDDSNEFVKFFPSFIWAVRDFTLERKIDGKDATENDYLEFALKLKHGTSKKVMEYNLPRECIQKFFPSRTCFTFPFPTAPENVSCLERLDPADLSTEFLVVTARFCKFVFDKSDVKKLKDGYTVTGRVLGHLAKTYVDTIASGAVPCLENAVIAMALIENQAAVKEGLEVYQSGMEKLKKSFPLELKEVSAAHQRLSGMATQTFMTRSFRDTDGKHLKSLEEGINNLFHGYLFQNEEASKKRCENILSSLSATMTEKLKKGSYAIPGGYLLFSQDLEEIVKNYKIQANNGVKAEDTLEVFLKQKSVESNAVLQADNKLTEKEKKLMEEREKAILLAQEINTKEQKQRQLEEKMEIERRSNEERMRQMKEKMDEEMRLQREEAERATDSKLREQAALMEKGFKEKADRMSQEIEEFRRKNKNAEKESQKLFEKMIANMNKRHAETMNMLQKQHSEQMEAIRNMPKPSSDPFALVLNLLVKGLTIFASGSRRC</sequence>
<evidence type="ECO:0000256" key="3">
    <source>
        <dbReference type="ARBA" id="ARBA00022801"/>
    </source>
</evidence>
<dbReference type="InterPro" id="IPR030386">
    <property type="entry name" value="G_GB1_RHD3_dom"/>
</dbReference>
<keyword evidence="3" id="KW-0378">Hydrolase</keyword>
<protein>
    <submittedName>
        <fullName evidence="9">Guanylate-binding protein 1-like</fullName>
    </submittedName>
</protein>
<evidence type="ECO:0000259" key="8">
    <source>
        <dbReference type="PROSITE" id="PS51715"/>
    </source>
</evidence>
<dbReference type="PROSITE" id="PS51715">
    <property type="entry name" value="G_GB1_RHD3"/>
    <property type="match status" value="1"/>
</dbReference>
<organism evidence="9 10">
    <name type="scientific">Cyprinus carpio</name>
    <name type="common">Common carp</name>
    <dbReference type="NCBI Taxonomy" id="7962"/>
    <lineage>
        <taxon>Eukaryota</taxon>
        <taxon>Metazoa</taxon>
        <taxon>Chordata</taxon>
        <taxon>Craniata</taxon>
        <taxon>Vertebrata</taxon>
        <taxon>Euteleostomi</taxon>
        <taxon>Actinopterygii</taxon>
        <taxon>Neopterygii</taxon>
        <taxon>Teleostei</taxon>
        <taxon>Ostariophysi</taxon>
        <taxon>Cypriniformes</taxon>
        <taxon>Cyprinidae</taxon>
        <taxon>Cyprininae</taxon>
        <taxon>Cyprinus</taxon>
    </lineage>
</organism>
<keyword evidence="5" id="KW-0342">GTP-binding</keyword>
<evidence type="ECO:0000256" key="6">
    <source>
        <dbReference type="PROSITE-ProRule" id="PRU01052"/>
    </source>
</evidence>
<dbReference type="SUPFAM" id="SSF52540">
    <property type="entry name" value="P-loop containing nucleoside triphosphate hydrolases"/>
    <property type="match status" value="1"/>
</dbReference>
<dbReference type="InterPro" id="IPR036543">
    <property type="entry name" value="Guanylate-bd_C_sf"/>
</dbReference>
<feature type="region of interest" description="Disordered" evidence="7">
    <location>
        <begin position="500"/>
        <end position="519"/>
    </location>
</feature>